<evidence type="ECO:0000256" key="9">
    <source>
        <dbReference type="PROSITE-ProRule" id="PRU00169"/>
    </source>
</evidence>
<sequence>MMPCRRKSVTACKTAWCPPGPQTEAAMPPPPAPATAPTHAARPLPHLALLAAAAVAGTLLIGHLLWQARVEAIEGAQTSALNYARTMQVRLDATFRRADAVVQAVARSTPLQALEPGAEAMFGPRVNGELAALSRAFEELIALRIVDARGDNRYASTPGATARVNYADRDFFKRLQADPNNALVFSEVVTGRLSGRPTMVVAYPIREPDGQLAGAVLAPIDLSFFQRQFQQLDIGQQGAVFLRRTDRNGAMVLRWPHIEAEVNSPMPAQHVIWQAMAAGKAEAISQYRAFTDGVERMSGTVRVQGYPFFLTVAMSRQEVLAGWRRLAWATGSIWLALLAAMSLLVWRVQQAERQRLSLEQQLLESRRIESLGTLAGGIAHDFNNILAAIIGNVALARRELEGTHPAVGSLEQVRTAAARGRTLVQQILAIGRRQPQALAQQPLLPLLEETAALLRPTLPASVQMHVQPDLAPVHAAVDAARLQQVLMNLCTNASHAMQGRSGCIEIGLSARAAPLHTLRPDSPLAGQPCAHLWVRDEGTGMDAATQARIFEPFFTTKPSGEGTGLGLPVVQGIVAAHGGEIAIDSSPGQGTTVHVYLPLAAPPAPARDGAPDTAAPTPAAPAPPPLPAGAAGLRVLYIDDDPVVALMVERLLAQAGYRAEVLGSGTQALQRLRSEPGAFDIVITDYNMPGLSGLDVAHELADLCPGTPVYISSGYITEELLGKALAAGVRGVLQKQNTLEDLLPMLQGRATAQPAGRP</sequence>
<dbReference type="CDD" id="cd00082">
    <property type="entry name" value="HisKA"/>
    <property type="match status" value="1"/>
</dbReference>
<dbReference type="Gene3D" id="3.30.450.20">
    <property type="entry name" value="PAS domain"/>
    <property type="match status" value="2"/>
</dbReference>
<dbReference type="CDD" id="cd12915">
    <property type="entry name" value="PDC2_DGC_like"/>
    <property type="match status" value="1"/>
</dbReference>
<keyword evidence="15" id="KW-1185">Reference proteome</keyword>
<evidence type="ECO:0000313" key="15">
    <source>
        <dbReference type="Proteomes" id="UP000285575"/>
    </source>
</evidence>
<dbReference type="OrthoDB" id="5389366at2"/>
<dbReference type="InterPro" id="IPR001789">
    <property type="entry name" value="Sig_transdc_resp-reg_receiver"/>
</dbReference>
<feature type="modified residue" description="4-aspartylphosphate" evidence="9">
    <location>
        <position position="685"/>
    </location>
</feature>
<evidence type="ECO:0000256" key="5">
    <source>
        <dbReference type="ARBA" id="ARBA00022553"/>
    </source>
</evidence>
<dbReference type="Gene3D" id="3.40.50.2300">
    <property type="match status" value="1"/>
</dbReference>
<dbReference type="SUPFAM" id="SSF47384">
    <property type="entry name" value="Homodimeric domain of signal transducing histidine kinase"/>
    <property type="match status" value="1"/>
</dbReference>
<dbReference type="Pfam" id="PF02743">
    <property type="entry name" value="dCache_1"/>
    <property type="match status" value="1"/>
</dbReference>
<evidence type="ECO:0000259" key="12">
    <source>
        <dbReference type="PROSITE" id="PS50109"/>
    </source>
</evidence>
<evidence type="ECO:0000256" key="6">
    <source>
        <dbReference type="ARBA" id="ARBA00022692"/>
    </source>
</evidence>
<dbReference type="InterPro" id="IPR004358">
    <property type="entry name" value="Sig_transdc_His_kin-like_C"/>
</dbReference>
<evidence type="ECO:0000256" key="7">
    <source>
        <dbReference type="ARBA" id="ARBA00022989"/>
    </source>
</evidence>
<dbReference type="PROSITE" id="PS50109">
    <property type="entry name" value="HIS_KIN"/>
    <property type="match status" value="1"/>
</dbReference>
<comment type="subcellular location">
    <subcellularLocation>
        <location evidence="2">Cell membrane</location>
        <topology evidence="2">Multi-pass membrane protein</topology>
    </subcellularLocation>
</comment>
<dbReference type="PRINTS" id="PR00344">
    <property type="entry name" value="BCTRLSENSOR"/>
</dbReference>
<evidence type="ECO:0000256" key="3">
    <source>
        <dbReference type="ARBA" id="ARBA00012438"/>
    </source>
</evidence>
<dbReference type="Proteomes" id="UP000285575">
    <property type="component" value="Unassembled WGS sequence"/>
</dbReference>
<dbReference type="Pfam" id="PF00072">
    <property type="entry name" value="Response_reg"/>
    <property type="match status" value="1"/>
</dbReference>
<accession>A0A437REU7</accession>
<dbReference type="SUPFAM" id="SSF52172">
    <property type="entry name" value="CheY-like"/>
    <property type="match status" value="1"/>
</dbReference>
<comment type="catalytic activity">
    <reaction evidence="1">
        <text>ATP + protein L-histidine = ADP + protein N-phospho-L-histidine.</text>
        <dbReference type="EC" id="2.7.13.3"/>
    </reaction>
</comment>
<evidence type="ECO:0000259" key="13">
    <source>
        <dbReference type="PROSITE" id="PS50110"/>
    </source>
</evidence>
<feature type="domain" description="Response regulatory" evidence="13">
    <location>
        <begin position="634"/>
        <end position="750"/>
    </location>
</feature>
<dbReference type="PANTHER" id="PTHR43065:SF42">
    <property type="entry name" value="TWO-COMPONENT SENSOR PPRA"/>
    <property type="match status" value="1"/>
</dbReference>
<dbReference type="PANTHER" id="PTHR43065">
    <property type="entry name" value="SENSOR HISTIDINE KINASE"/>
    <property type="match status" value="1"/>
</dbReference>
<reference evidence="14 15" key="1">
    <citation type="submission" date="2019-01" db="EMBL/GenBank/DDBJ databases">
        <authorList>
            <person name="Chen W.-M."/>
        </authorList>
    </citation>
    <scope>NUCLEOTIDE SEQUENCE [LARGE SCALE GENOMIC DNA]</scope>
    <source>
        <strain evidence="14 15">KYPY4</strain>
    </source>
</reference>
<feature type="transmembrane region" description="Helical" evidence="11">
    <location>
        <begin position="47"/>
        <end position="66"/>
    </location>
</feature>
<protein>
    <recommendedName>
        <fullName evidence="3">histidine kinase</fullName>
        <ecNumber evidence="3">2.7.13.3</ecNumber>
    </recommendedName>
</protein>
<keyword evidence="6 11" id="KW-0812">Transmembrane</keyword>
<dbReference type="SMART" id="SM00388">
    <property type="entry name" value="HisKA"/>
    <property type="match status" value="1"/>
</dbReference>
<keyword evidence="5 9" id="KW-0597">Phosphoprotein</keyword>
<dbReference type="InterPro" id="IPR003594">
    <property type="entry name" value="HATPase_dom"/>
</dbReference>
<feature type="region of interest" description="Disordered" evidence="10">
    <location>
        <begin position="604"/>
        <end position="623"/>
    </location>
</feature>
<keyword evidence="14" id="KW-0418">Kinase</keyword>
<keyword evidence="4" id="KW-1003">Cell membrane</keyword>
<keyword evidence="8 11" id="KW-0472">Membrane</keyword>
<evidence type="ECO:0000256" key="11">
    <source>
        <dbReference type="SAM" id="Phobius"/>
    </source>
</evidence>
<dbReference type="InterPro" id="IPR011006">
    <property type="entry name" value="CheY-like_superfamily"/>
</dbReference>
<comment type="caution">
    <text evidence="14">The sequence shown here is derived from an EMBL/GenBank/DDBJ whole genome shotgun (WGS) entry which is preliminary data.</text>
</comment>
<evidence type="ECO:0000256" key="4">
    <source>
        <dbReference type="ARBA" id="ARBA00022475"/>
    </source>
</evidence>
<evidence type="ECO:0000313" key="14">
    <source>
        <dbReference type="EMBL" id="RVU45273.1"/>
    </source>
</evidence>
<feature type="region of interest" description="Disordered" evidence="10">
    <location>
        <begin position="18"/>
        <end position="38"/>
    </location>
</feature>
<dbReference type="SUPFAM" id="SSF55874">
    <property type="entry name" value="ATPase domain of HSP90 chaperone/DNA topoisomerase II/histidine kinase"/>
    <property type="match status" value="1"/>
</dbReference>
<dbReference type="Pfam" id="PF02518">
    <property type="entry name" value="HATPase_c"/>
    <property type="match status" value="1"/>
</dbReference>
<dbReference type="Pfam" id="PF00512">
    <property type="entry name" value="HisKA"/>
    <property type="match status" value="1"/>
</dbReference>
<dbReference type="GO" id="GO:0000155">
    <property type="term" value="F:phosphorelay sensor kinase activity"/>
    <property type="evidence" value="ECO:0007669"/>
    <property type="project" value="InterPro"/>
</dbReference>
<dbReference type="InterPro" id="IPR005467">
    <property type="entry name" value="His_kinase_dom"/>
</dbReference>
<dbReference type="PROSITE" id="PS50110">
    <property type="entry name" value="RESPONSE_REGULATORY"/>
    <property type="match status" value="1"/>
</dbReference>
<evidence type="ECO:0000256" key="10">
    <source>
        <dbReference type="SAM" id="MobiDB-lite"/>
    </source>
</evidence>
<dbReference type="InterPro" id="IPR003661">
    <property type="entry name" value="HisK_dim/P_dom"/>
</dbReference>
<evidence type="ECO:0000256" key="8">
    <source>
        <dbReference type="ARBA" id="ARBA00023136"/>
    </source>
</evidence>
<dbReference type="SMART" id="SM00387">
    <property type="entry name" value="HATPase_c"/>
    <property type="match status" value="1"/>
</dbReference>
<dbReference type="CDD" id="cd00156">
    <property type="entry name" value="REC"/>
    <property type="match status" value="1"/>
</dbReference>
<dbReference type="EC" id="2.7.13.3" evidence="3"/>
<name>A0A437REU7_9BURK</name>
<dbReference type="InterPro" id="IPR029151">
    <property type="entry name" value="Sensor-like_sf"/>
</dbReference>
<keyword evidence="14" id="KW-0808">Transferase</keyword>
<keyword evidence="7 11" id="KW-1133">Transmembrane helix</keyword>
<evidence type="ECO:0000256" key="1">
    <source>
        <dbReference type="ARBA" id="ARBA00000085"/>
    </source>
</evidence>
<dbReference type="InterPro" id="IPR036097">
    <property type="entry name" value="HisK_dim/P_sf"/>
</dbReference>
<feature type="domain" description="Histidine kinase" evidence="12">
    <location>
        <begin position="377"/>
        <end position="601"/>
    </location>
</feature>
<organism evidence="14 15">
    <name type="scientific">Rubrivivax rivuli</name>
    <dbReference type="NCBI Taxonomy" id="1862385"/>
    <lineage>
        <taxon>Bacteria</taxon>
        <taxon>Pseudomonadati</taxon>
        <taxon>Pseudomonadota</taxon>
        <taxon>Betaproteobacteria</taxon>
        <taxon>Burkholderiales</taxon>
        <taxon>Sphaerotilaceae</taxon>
        <taxon>Rubrivivax</taxon>
    </lineage>
</organism>
<dbReference type="EMBL" id="SACR01000004">
    <property type="protein sequence ID" value="RVU45273.1"/>
    <property type="molecule type" value="Genomic_DNA"/>
</dbReference>
<dbReference type="CDD" id="cd12914">
    <property type="entry name" value="PDC1_DGC_like"/>
    <property type="match status" value="1"/>
</dbReference>
<proteinExistence type="predicted"/>
<dbReference type="AlphaFoldDB" id="A0A437REU7"/>
<dbReference type="InterPro" id="IPR036890">
    <property type="entry name" value="HATPase_C_sf"/>
</dbReference>
<feature type="compositionally biased region" description="Low complexity" evidence="10">
    <location>
        <begin position="606"/>
        <end position="617"/>
    </location>
</feature>
<dbReference type="GO" id="GO:0005886">
    <property type="term" value="C:plasma membrane"/>
    <property type="evidence" value="ECO:0007669"/>
    <property type="project" value="UniProtKB-SubCell"/>
</dbReference>
<dbReference type="Gene3D" id="3.30.565.10">
    <property type="entry name" value="Histidine kinase-like ATPase, C-terminal domain"/>
    <property type="match status" value="1"/>
</dbReference>
<dbReference type="InterPro" id="IPR033479">
    <property type="entry name" value="dCache_1"/>
</dbReference>
<dbReference type="SMART" id="SM00448">
    <property type="entry name" value="REC"/>
    <property type="match status" value="1"/>
</dbReference>
<dbReference type="Gene3D" id="1.10.287.130">
    <property type="match status" value="1"/>
</dbReference>
<evidence type="ECO:0000256" key="2">
    <source>
        <dbReference type="ARBA" id="ARBA00004651"/>
    </source>
</evidence>
<gene>
    <name evidence="14" type="ORF">EOE66_14115</name>
</gene>
<dbReference type="SUPFAM" id="SSF103190">
    <property type="entry name" value="Sensory domain-like"/>
    <property type="match status" value="1"/>
</dbReference>